<accession>A0A0D2NLQ1</accession>
<feature type="region of interest" description="Disordered" evidence="1">
    <location>
        <begin position="439"/>
        <end position="534"/>
    </location>
</feature>
<evidence type="ECO:0000313" key="3">
    <source>
        <dbReference type="Proteomes" id="UP000054270"/>
    </source>
</evidence>
<name>A0A0D2NLQ1_HYPSF</name>
<feature type="region of interest" description="Disordered" evidence="1">
    <location>
        <begin position="1"/>
        <end position="46"/>
    </location>
</feature>
<protein>
    <submittedName>
        <fullName evidence="2">Uncharacterized protein</fullName>
    </submittedName>
</protein>
<feature type="compositionally biased region" description="Pro residues" evidence="1">
    <location>
        <begin position="260"/>
        <end position="269"/>
    </location>
</feature>
<proteinExistence type="predicted"/>
<feature type="compositionally biased region" description="Low complexity" evidence="1">
    <location>
        <begin position="446"/>
        <end position="480"/>
    </location>
</feature>
<feature type="region of interest" description="Disordered" evidence="1">
    <location>
        <begin position="382"/>
        <end position="404"/>
    </location>
</feature>
<feature type="compositionally biased region" description="Low complexity" evidence="1">
    <location>
        <begin position="1"/>
        <end position="27"/>
    </location>
</feature>
<feature type="region of interest" description="Disordered" evidence="1">
    <location>
        <begin position="85"/>
        <end position="166"/>
    </location>
</feature>
<sequence>MDSPSLSARSYSSSQSSRRSPTPQRLSAAPQPLTYRELANGALYNAAQPLRHERPPLHAHPADSEEPHYSAARASVADLAAGHLYNPTSSAHDVDPTTSTRRRGPRTGWRTFRPAARRTASSARARRPGRSRRALDTKGGARTTRRSLRARCTTRTSRTASPMPCSHAMSRRSCAARRRRAVVCTRRRRARRYASRWCPTRGRSCRRTETAVCTARARTHMPSLGGTRARRCTSRAAQSRPTRARRTAARPACARRTPGRTPPLAPRPPARGRRATIPYGGQAWGQGEGDGGAWGGDATAGGVGAGGGGGGGEGQTWGQNESWGAGGGGTGDDFAEAGGAELPARSPRPSRASTLKAGSLKGGSLRGVASVRSFRAPSAAATHVSRFQEQNGLPSRAPSAASHRTAQMHIGGPASRTATPVFELPAVYDALPEEADAEDGTLVGDAPPAAQPQWPAEGAGEFAPAPAPSAHPSRAPSVAPGSTHSAVPSRAPSRATMTTTDAPLPTLTRRGKASKLGRGGGRGGRATPAPVAVGELESGIHISVVEPTPTE</sequence>
<keyword evidence="3" id="KW-1185">Reference proteome</keyword>
<gene>
    <name evidence="2" type="ORF">HYPSUDRAFT_1011233</name>
</gene>
<dbReference type="AlphaFoldDB" id="A0A0D2NLQ1"/>
<evidence type="ECO:0000313" key="2">
    <source>
        <dbReference type="EMBL" id="KJA17601.1"/>
    </source>
</evidence>
<dbReference type="Proteomes" id="UP000054270">
    <property type="component" value="Unassembled WGS sequence"/>
</dbReference>
<feature type="compositionally biased region" description="Gly residues" evidence="1">
    <location>
        <begin position="282"/>
        <end position="315"/>
    </location>
</feature>
<dbReference type="OrthoDB" id="10509510at2759"/>
<feature type="compositionally biased region" description="Low complexity" evidence="1">
    <location>
        <begin position="150"/>
        <end position="161"/>
    </location>
</feature>
<feature type="region of interest" description="Disordered" evidence="1">
    <location>
        <begin position="222"/>
        <end position="362"/>
    </location>
</feature>
<feature type="compositionally biased region" description="Low complexity" evidence="1">
    <location>
        <begin position="106"/>
        <end position="123"/>
    </location>
</feature>
<reference evidence="3" key="1">
    <citation type="submission" date="2014-04" db="EMBL/GenBank/DDBJ databases">
        <title>Evolutionary Origins and Diversification of the Mycorrhizal Mutualists.</title>
        <authorList>
            <consortium name="DOE Joint Genome Institute"/>
            <consortium name="Mycorrhizal Genomics Consortium"/>
            <person name="Kohler A."/>
            <person name="Kuo A."/>
            <person name="Nagy L.G."/>
            <person name="Floudas D."/>
            <person name="Copeland A."/>
            <person name="Barry K.W."/>
            <person name="Cichocki N."/>
            <person name="Veneault-Fourrey C."/>
            <person name="LaButti K."/>
            <person name="Lindquist E.A."/>
            <person name="Lipzen A."/>
            <person name="Lundell T."/>
            <person name="Morin E."/>
            <person name="Murat C."/>
            <person name="Riley R."/>
            <person name="Ohm R."/>
            <person name="Sun H."/>
            <person name="Tunlid A."/>
            <person name="Henrissat B."/>
            <person name="Grigoriev I.V."/>
            <person name="Hibbett D.S."/>
            <person name="Martin F."/>
        </authorList>
    </citation>
    <scope>NUCLEOTIDE SEQUENCE [LARGE SCALE GENOMIC DNA]</scope>
    <source>
        <strain evidence="3">FD-334 SS-4</strain>
    </source>
</reference>
<organism evidence="2 3">
    <name type="scientific">Hypholoma sublateritium (strain FD-334 SS-4)</name>
    <dbReference type="NCBI Taxonomy" id="945553"/>
    <lineage>
        <taxon>Eukaryota</taxon>
        <taxon>Fungi</taxon>
        <taxon>Dikarya</taxon>
        <taxon>Basidiomycota</taxon>
        <taxon>Agaricomycotina</taxon>
        <taxon>Agaricomycetes</taxon>
        <taxon>Agaricomycetidae</taxon>
        <taxon>Agaricales</taxon>
        <taxon>Agaricineae</taxon>
        <taxon>Strophariaceae</taxon>
        <taxon>Hypholoma</taxon>
    </lineage>
</organism>
<evidence type="ECO:0000256" key="1">
    <source>
        <dbReference type="SAM" id="MobiDB-lite"/>
    </source>
</evidence>
<dbReference type="EMBL" id="KN817601">
    <property type="protein sequence ID" value="KJA17601.1"/>
    <property type="molecule type" value="Genomic_DNA"/>
</dbReference>